<keyword evidence="1" id="KW-0732">Signal</keyword>
<dbReference type="Pfam" id="PF04972">
    <property type="entry name" value="BON"/>
    <property type="match status" value="1"/>
</dbReference>
<dbReference type="PROSITE" id="PS50914">
    <property type="entry name" value="BON"/>
    <property type="match status" value="1"/>
</dbReference>
<evidence type="ECO:0000259" key="2">
    <source>
        <dbReference type="PROSITE" id="PS50914"/>
    </source>
</evidence>
<dbReference type="PANTHER" id="PTHR34606">
    <property type="entry name" value="BON DOMAIN-CONTAINING PROTEIN"/>
    <property type="match status" value="1"/>
</dbReference>
<dbReference type="Gene3D" id="3.30.1340.30">
    <property type="match status" value="1"/>
</dbReference>
<proteinExistence type="predicted"/>
<dbReference type="InterPro" id="IPR051686">
    <property type="entry name" value="Lipoprotein_DolP"/>
</dbReference>
<dbReference type="KEGG" id="pacr:FXN63_05335"/>
<dbReference type="OrthoDB" id="7360581at2"/>
<feature type="signal peptide" evidence="1">
    <location>
        <begin position="1"/>
        <end position="22"/>
    </location>
</feature>
<reference evidence="3 4" key="1">
    <citation type="submission" date="2019-08" db="EMBL/GenBank/DDBJ databases">
        <title>Amphibian skin-associated Pigmentiphaga: genome sequence and occurrence across geography and hosts.</title>
        <authorList>
            <person name="Bletz M.C."/>
            <person name="Bunk B."/>
            <person name="Sproeer C."/>
            <person name="Biwer P."/>
            <person name="Reiter S."/>
            <person name="Rabemananjara F.C.E."/>
            <person name="Schulz S."/>
            <person name="Overmann J."/>
            <person name="Vences M."/>
        </authorList>
    </citation>
    <scope>NUCLEOTIDE SEQUENCE [LARGE SCALE GENOMIC DNA]</scope>
    <source>
        <strain evidence="3 4">Mada1488</strain>
    </source>
</reference>
<protein>
    <submittedName>
        <fullName evidence="3">BON domain-containing protein</fullName>
    </submittedName>
</protein>
<feature type="chain" id="PRO_5022842515" evidence="1">
    <location>
        <begin position="23"/>
        <end position="104"/>
    </location>
</feature>
<dbReference type="Proteomes" id="UP000325161">
    <property type="component" value="Chromosome"/>
</dbReference>
<dbReference type="InterPro" id="IPR014004">
    <property type="entry name" value="Transpt-assoc_nodulatn_dom_bac"/>
</dbReference>
<evidence type="ECO:0000313" key="4">
    <source>
        <dbReference type="Proteomes" id="UP000325161"/>
    </source>
</evidence>
<feature type="domain" description="BON" evidence="2">
    <location>
        <begin position="35"/>
        <end position="103"/>
    </location>
</feature>
<dbReference type="PANTHER" id="PTHR34606:SF16">
    <property type="entry name" value="BON DOMAIN-CONTAINING PROTEIN"/>
    <property type="match status" value="1"/>
</dbReference>
<dbReference type="AlphaFoldDB" id="A0A5C0ASW3"/>
<accession>A0A5C0ASW3</accession>
<evidence type="ECO:0000256" key="1">
    <source>
        <dbReference type="SAM" id="SignalP"/>
    </source>
</evidence>
<name>A0A5C0ASW3_9BURK</name>
<organism evidence="3 4">
    <name type="scientific">Pigmentiphaga aceris</name>
    <dbReference type="NCBI Taxonomy" id="1940612"/>
    <lineage>
        <taxon>Bacteria</taxon>
        <taxon>Pseudomonadati</taxon>
        <taxon>Pseudomonadota</taxon>
        <taxon>Betaproteobacteria</taxon>
        <taxon>Burkholderiales</taxon>
        <taxon>Alcaligenaceae</taxon>
        <taxon>Pigmentiphaga</taxon>
    </lineage>
</organism>
<dbReference type="InterPro" id="IPR007055">
    <property type="entry name" value="BON_dom"/>
</dbReference>
<dbReference type="EMBL" id="CP043046">
    <property type="protein sequence ID" value="QEI05328.1"/>
    <property type="molecule type" value="Genomic_DNA"/>
</dbReference>
<dbReference type="RefSeq" id="WP_148813482.1">
    <property type="nucleotide sequence ID" value="NZ_CP043046.1"/>
</dbReference>
<dbReference type="SMART" id="SM00749">
    <property type="entry name" value="BON"/>
    <property type="match status" value="1"/>
</dbReference>
<evidence type="ECO:0000313" key="3">
    <source>
        <dbReference type="EMBL" id="QEI05328.1"/>
    </source>
</evidence>
<dbReference type="PROSITE" id="PS51257">
    <property type="entry name" value="PROKAR_LIPOPROTEIN"/>
    <property type="match status" value="1"/>
</dbReference>
<sequence length="104" mass="11286">MFKQLLKIVSVAMFAMVLGACASTATQRSTGEYTDDAAVTARVKLALINDPQVKAAEIQVATFRNTVQLSGFAESQALINRAVQVTRSVDGVKEVRNDIQVRSR</sequence>
<gene>
    <name evidence="3" type="ORF">FXN63_05335</name>
</gene>
<keyword evidence="4" id="KW-1185">Reference proteome</keyword>